<accession>A0A6A6DP15</accession>
<keyword evidence="3" id="KW-1185">Reference proteome</keyword>
<dbReference type="InterPro" id="IPR010730">
    <property type="entry name" value="HET"/>
</dbReference>
<gene>
    <name evidence="2" type="ORF">K469DRAFT_539206</name>
</gene>
<name>A0A6A6DP15_9PEZI</name>
<dbReference type="InterPro" id="IPR052895">
    <property type="entry name" value="HetReg/Transcr_Mod"/>
</dbReference>
<feature type="non-terminal residue" evidence="2">
    <location>
        <position position="55"/>
    </location>
</feature>
<protein>
    <recommendedName>
        <fullName evidence="1">Heterokaryon incompatibility domain-containing protein</fullName>
    </recommendedName>
</protein>
<reference evidence="2" key="1">
    <citation type="journal article" date="2020" name="Stud. Mycol.">
        <title>101 Dothideomycetes genomes: a test case for predicting lifestyles and emergence of pathogens.</title>
        <authorList>
            <person name="Haridas S."/>
            <person name="Albert R."/>
            <person name="Binder M."/>
            <person name="Bloem J."/>
            <person name="Labutti K."/>
            <person name="Salamov A."/>
            <person name="Andreopoulos B."/>
            <person name="Baker S."/>
            <person name="Barry K."/>
            <person name="Bills G."/>
            <person name="Bluhm B."/>
            <person name="Cannon C."/>
            <person name="Castanera R."/>
            <person name="Culley D."/>
            <person name="Daum C."/>
            <person name="Ezra D."/>
            <person name="Gonzalez J."/>
            <person name="Henrissat B."/>
            <person name="Kuo A."/>
            <person name="Liang C."/>
            <person name="Lipzen A."/>
            <person name="Lutzoni F."/>
            <person name="Magnuson J."/>
            <person name="Mondo S."/>
            <person name="Nolan M."/>
            <person name="Ohm R."/>
            <person name="Pangilinan J."/>
            <person name="Park H.-J."/>
            <person name="Ramirez L."/>
            <person name="Alfaro M."/>
            <person name="Sun H."/>
            <person name="Tritt A."/>
            <person name="Yoshinaga Y."/>
            <person name="Zwiers L.-H."/>
            <person name="Turgeon B."/>
            <person name="Goodwin S."/>
            <person name="Spatafora J."/>
            <person name="Crous P."/>
            <person name="Grigoriev I."/>
        </authorList>
    </citation>
    <scope>NUCLEOTIDE SEQUENCE</scope>
    <source>
        <strain evidence="2">CBS 207.26</strain>
    </source>
</reference>
<dbReference type="Pfam" id="PF06985">
    <property type="entry name" value="HET"/>
    <property type="match status" value="1"/>
</dbReference>
<feature type="domain" description="Heterokaryon incompatibility" evidence="1">
    <location>
        <begin position="2"/>
        <end position="55"/>
    </location>
</feature>
<dbReference type="OrthoDB" id="2157530at2759"/>
<dbReference type="PANTHER" id="PTHR24148:SF64">
    <property type="entry name" value="HETEROKARYON INCOMPATIBILITY DOMAIN-CONTAINING PROTEIN"/>
    <property type="match status" value="1"/>
</dbReference>
<dbReference type="PANTHER" id="PTHR24148">
    <property type="entry name" value="ANKYRIN REPEAT DOMAIN-CONTAINING PROTEIN 39 HOMOLOG-RELATED"/>
    <property type="match status" value="1"/>
</dbReference>
<evidence type="ECO:0000313" key="2">
    <source>
        <dbReference type="EMBL" id="KAF2181324.1"/>
    </source>
</evidence>
<feature type="non-terminal residue" evidence="2">
    <location>
        <position position="1"/>
    </location>
</feature>
<dbReference type="EMBL" id="ML994653">
    <property type="protein sequence ID" value="KAF2181324.1"/>
    <property type="molecule type" value="Genomic_DNA"/>
</dbReference>
<evidence type="ECO:0000313" key="3">
    <source>
        <dbReference type="Proteomes" id="UP000800200"/>
    </source>
</evidence>
<proteinExistence type="predicted"/>
<dbReference type="Proteomes" id="UP000800200">
    <property type="component" value="Unassembled WGS sequence"/>
</dbReference>
<sequence>SLKDALLRLRSADKVRVLWADGICIDQENYDQKANQVKLMGLVYWQARQVNVWLG</sequence>
<dbReference type="AlphaFoldDB" id="A0A6A6DP15"/>
<organism evidence="2 3">
    <name type="scientific">Zopfia rhizophila CBS 207.26</name>
    <dbReference type="NCBI Taxonomy" id="1314779"/>
    <lineage>
        <taxon>Eukaryota</taxon>
        <taxon>Fungi</taxon>
        <taxon>Dikarya</taxon>
        <taxon>Ascomycota</taxon>
        <taxon>Pezizomycotina</taxon>
        <taxon>Dothideomycetes</taxon>
        <taxon>Dothideomycetes incertae sedis</taxon>
        <taxon>Zopfiaceae</taxon>
        <taxon>Zopfia</taxon>
    </lineage>
</organism>
<evidence type="ECO:0000259" key="1">
    <source>
        <dbReference type="Pfam" id="PF06985"/>
    </source>
</evidence>